<name>A0A512BHK4_9BACT</name>
<keyword evidence="1" id="KW-0812">Transmembrane</keyword>
<dbReference type="AlphaFoldDB" id="A0A512BHK4"/>
<feature type="transmembrane region" description="Helical" evidence="1">
    <location>
        <begin position="83"/>
        <end position="103"/>
    </location>
</feature>
<gene>
    <name evidence="2" type="ORF">SAE01_39650</name>
</gene>
<proteinExistence type="predicted"/>
<feature type="transmembrane region" description="Helical" evidence="1">
    <location>
        <begin position="31"/>
        <end position="51"/>
    </location>
</feature>
<evidence type="ECO:0000313" key="2">
    <source>
        <dbReference type="EMBL" id="GEO11469.1"/>
    </source>
</evidence>
<keyword evidence="3" id="KW-1185">Reference proteome</keyword>
<keyword evidence="1" id="KW-0472">Membrane</keyword>
<sequence>MPGGPSVMTFFFLGTFLAASAALMANNYFKISMHAIGVGGAATFMMLLGVVSGEPITIPIAIATIIAGVVCTSRLIVSDHHPYEIYWGLIIGALCQSVACYFVM</sequence>
<dbReference type="EMBL" id="BJYT01000022">
    <property type="protein sequence ID" value="GEO11469.1"/>
    <property type="molecule type" value="Genomic_DNA"/>
</dbReference>
<dbReference type="Proteomes" id="UP000321513">
    <property type="component" value="Unassembled WGS sequence"/>
</dbReference>
<reference evidence="2 3" key="1">
    <citation type="submission" date="2019-07" db="EMBL/GenBank/DDBJ databases">
        <title>Whole genome shotgun sequence of Segetibacter aerophilus NBRC 106135.</title>
        <authorList>
            <person name="Hosoyama A."/>
            <person name="Uohara A."/>
            <person name="Ohji S."/>
            <person name="Ichikawa N."/>
        </authorList>
    </citation>
    <scope>NUCLEOTIDE SEQUENCE [LARGE SCALE GENOMIC DNA]</scope>
    <source>
        <strain evidence="2 3">NBRC 106135</strain>
    </source>
</reference>
<evidence type="ECO:0000256" key="1">
    <source>
        <dbReference type="SAM" id="Phobius"/>
    </source>
</evidence>
<comment type="caution">
    <text evidence="2">The sequence shown here is derived from an EMBL/GenBank/DDBJ whole genome shotgun (WGS) entry which is preliminary data.</text>
</comment>
<organism evidence="2 3">
    <name type="scientific">Segetibacter aerophilus</name>
    <dbReference type="NCBI Taxonomy" id="670293"/>
    <lineage>
        <taxon>Bacteria</taxon>
        <taxon>Pseudomonadati</taxon>
        <taxon>Bacteroidota</taxon>
        <taxon>Chitinophagia</taxon>
        <taxon>Chitinophagales</taxon>
        <taxon>Chitinophagaceae</taxon>
        <taxon>Segetibacter</taxon>
    </lineage>
</organism>
<evidence type="ECO:0000313" key="3">
    <source>
        <dbReference type="Proteomes" id="UP000321513"/>
    </source>
</evidence>
<evidence type="ECO:0008006" key="4">
    <source>
        <dbReference type="Google" id="ProtNLM"/>
    </source>
</evidence>
<feature type="transmembrane region" description="Helical" evidence="1">
    <location>
        <begin position="58"/>
        <end position="77"/>
    </location>
</feature>
<accession>A0A512BHK4</accession>
<keyword evidence="1" id="KW-1133">Transmembrane helix</keyword>
<protein>
    <recommendedName>
        <fullName evidence="4">Phosphatidic acid phosphatase type 2/haloperoxidase domain-containing protein</fullName>
    </recommendedName>
</protein>